<name>X0ZV63_9ZZZZ</name>
<comment type="caution">
    <text evidence="1">The sequence shown here is derived from an EMBL/GenBank/DDBJ whole genome shotgun (WGS) entry which is preliminary data.</text>
</comment>
<sequence>LHNVNKRLLHSVRNNEIVLFQQSPKVAIEEGSNMIRLGTIVFRERKYEN</sequence>
<accession>X0ZV63</accession>
<evidence type="ECO:0000313" key="1">
    <source>
        <dbReference type="EMBL" id="GAG73705.1"/>
    </source>
</evidence>
<dbReference type="AlphaFoldDB" id="X0ZV63"/>
<proteinExistence type="predicted"/>
<reference evidence="1" key="1">
    <citation type="journal article" date="2014" name="Front. Microbiol.">
        <title>High frequency of phylogenetically diverse reductive dehalogenase-homologous genes in deep subseafloor sedimentary metagenomes.</title>
        <authorList>
            <person name="Kawai M."/>
            <person name="Futagami T."/>
            <person name="Toyoda A."/>
            <person name="Takaki Y."/>
            <person name="Nishi S."/>
            <person name="Hori S."/>
            <person name="Arai W."/>
            <person name="Tsubouchi T."/>
            <person name="Morono Y."/>
            <person name="Uchiyama I."/>
            <person name="Ito T."/>
            <person name="Fujiyama A."/>
            <person name="Inagaki F."/>
            <person name="Takami H."/>
        </authorList>
    </citation>
    <scope>NUCLEOTIDE SEQUENCE</scope>
    <source>
        <strain evidence="1">Expedition CK06-06</strain>
    </source>
</reference>
<organism evidence="1">
    <name type="scientific">marine sediment metagenome</name>
    <dbReference type="NCBI Taxonomy" id="412755"/>
    <lineage>
        <taxon>unclassified sequences</taxon>
        <taxon>metagenomes</taxon>
        <taxon>ecological metagenomes</taxon>
    </lineage>
</organism>
<protein>
    <recommendedName>
        <fullName evidence="2">Alanine racemase N-terminal domain-containing protein</fullName>
    </recommendedName>
</protein>
<dbReference type="EMBL" id="BART01001869">
    <property type="protein sequence ID" value="GAG73705.1"/>
    <property type="molecule type" value="Genomic_DNA"/>
</dbReference>
<feature type="non-terminal residue" evidence="1">
    <location>
        <position position="1"/>
    </location>
</feature>
<evidence type="ECO:0008006" key="2">
    <source>
        <dbReference type="Google" id="ProtNLM"/>
    </source>
</evidence>
<gene>
    <name evidence="1" type="ORF">S01H4_06180</name>
</gene>